<evidence type="ECO:0000256" key="2">
    <source>
        <dbReference type="ARBA" id="ARBA00022737"/>
    </source>
</evidence>
<dbReference type="EMBL" id="NEDP02001165">
    <property type="protein sequence ID" value="OWF54066.1"/>
    <property type="molecule type" value="Genomic_DNA"/>
</dbReference>
<keyword evidence="2" id="KW-0677">Repeat</keyword>
<evidence type="ECO:0000259" key="8">
    <source>
        <dbReference type="PROSITE" id="PS50025"/>
    </source>
</evidence>
<feature type="repeat" description="CSPG" evidence="5">
    <location>
        <begin position="1263"/>
        <end position="1352"/>
    </location>
</feature>
<comment type="caution">
    <text evidence="9">The sequence shown here is derived from an EMBL/GenBank/DDBJ whole genome shotgun (WGS) entry which is preliminary data.</text>
</comment>
<feature type="domain" description="Laminin G" evidence="8">
    <location>
        <begin position="203"/>
        <end position="384"/>
    </location>
</feature>
<feature type="repeat" description="CSPG" evidence="5">
    <location>
        <begin position="1370"/>
        <end position="1463"/>
    </location>
</feature>
<feature type="chain" id="PRO_5012803956" evidence="7">
    <location>
        <begin position="22"/>
        <end position="2409"/>
    </location>
</feature>
<keyword evidence="3" id="KW-0325">Glycoprotein</keyword>
<feature type="signal peptide" evidence="7">
    <location>
        <begin position="1"/>
        <end position="21"/>
    </location>
</feature>
<keyword evidence="6" id="KW-1133">Transmembrane helix</keyword>
<feature type="repeat" description="CSPG" evidence="5">
    <location>
        <begin position="1595"/>
        <end position="1691"/>
    </location>
</feature>
<keyword evidence="10" id="KW-1185">Reference proteome</keyword>
<dbReference type="Pfam" id="PF02210">
    <property type="entry name" value="Laminin_G_2"/>
    <property type="match status" value="2"/>
</dbReference>
<evidence type="ECO:0000313" key="10">
    <source>
        <dbReference type="Proteomes" id="UP000242188"/>
    </source>
</evidence>
<dbReference type="SUPFAM" id="SSF49899">
    <property type="entry name" value="Concanavalin A-like lectins/glucanases"/>
    <property type="match status" value="2"/>
</dbReference>
<dbReference type="InterPro" id="IPR051561">
    <property type="entry name" value="FRAS1_ECM"/>
</dbReference>
<dbReference type="Proteomes" id="UP000242188">
    <property type="component" value="Unassembled WGS sequence"/>
</dbReference>
<proteinExistence type="predicted"/>
<evidence type="ECO:0000256" key="4">
    <source>
        <dbReference type="PROSITE-ProRule" id="PRU00122"/>
    </source>
</evidence>
<name>A0A210QZ84_MIZYE</name>
<protein>
    <submittedName>
        <fullName evidence="9">Chondroitin sulfate proteoglycan 4</fullName>
    </submittedName>
</protein>
<dbReference type="Pfam" id="PF16184">
    <property type="entry name" value="Cadherin_3"/>
    <property type="match status" value="12"/>
</dbReference>
<organism evidence="9 10">
    <name type="scientific">Mizuhopecten yessoensis</name>
    <name type="common">Japanese scallop</name>
    <name type="synonym">Patinopecten yessoensis</name>
    <dbReference type="NCBI Taxonomy" id="6573"/>
    <lineage>
        <taxon>Eukaryota</taxon>
        <taxon>Metazoa</taxon>
        <taxon>Spiralia</taxon>
        <taxon>Lophotrochozoa</taxon>
        <taxon>Mollusca</taxon>
        <taxon>Bivalvia</taxon>
        <taxon>Autobranchia</taxon>
        <taxon>Pteriomorphia</taxon>
        <taxon>Pectinida</taxon>
        <taxon>Pectinoidea</taxon>
        <taxon>Pectinidae</taxon>
        <taxon>Mizuhopecten</taxon>
    </lineage>
</organism>
<gene>
    <name evidence="9" type="ORF">KP79_PYT15253</name>
</gene>
<keyword evidence="6" id="KW-0812">Transmembrane</keyword>
<dbReference type="PROSITE" id="PS51854">
    <property type="entry name" value="CSPG"/>
    <property type="match status" value="12"/>
</dbReference>
<dbReference type="SMART" id="SM00282">
    <property type="entry name" value="LamG"/>
    <property type="match status" value="2"/>
</dbReference>
<evidence type="ECO:0000256" key="5">
    <source>
        <dbReference type="PROSITE-ProRule" id="PRU01201"/>
    </source>
</evidence>
<feature type="repeat" description="CSPG" evidence="5">
    <location>
        <begin position="1152"/>
        <end position="1241"/>
    </location>
</feature>
<dbReference type="PROSITE" id="PS50025">
    <property type="entry name" value="LAM_G_DOMAIN"/>
    <property type="match status" value="2"/>
</dbReference>
<feature type="repeat" description="CSPG" evidence="5">
    <location>
        <begin position="920"/>
        <end position="1014"/>
    </location>
</feature>
<dbReference type="InterPro" id="IPR001791">
    <property type="entry name" value="Laminin_G"/>
</dbReference>
<accession>A0A210QZ84</accession>
<dbReference type="PANTHER" id="PTHR45739:SF12">
    <property type="entry name" value="CHONDROITIN SULFATE PROTEOGLYCAN 4-LIKE ISOFORM X2"/>
    <property type="match status" value="1"/>
</dbReference>
<dbReference type="GO" id="GO:0009653">
    <property type="term" value="P:anatomical structure morphogenesis"/>
    <property type="evidence" value="ECO:0007669"/>
    <property type="project" value="TreeGrafter"/>
</dbReference>
<feature type="repeat" description="CSPG" evidence="5">
    <location>
        <begin position="566"/>
        <end position="659"/>
    </location>
</feature>
<feature type="repeat" description="CSPG" evidence="5">
    <location>
        <begin position="1845"/>
        <end position="1937"/>
    </location>
</feature>
<dbReference type="STRING" id="6573.A0A210QZ84"/>
<evidence type="ECO:0000256" key="3">
    <source>
        <dbReference type="ARBA" id="ARBA00023180"/>
    </source>
</evidence>
<feature type="domain" description="Laminin G" evidence="8">
    <location>
        <begin position="21"/>
        <end position="193"/>
    </location>
</feature>
<feature type="transmembrane region" description="Helical" evidence="6">
    <location>
        <begin position="2225"/>
        <end position="2250"/>
    </location>
</feature>
<evidence type="ECO:0000256" key="7">
    <source>
        <dbReference type="SAM" id="SignalP"/>
    </source>
</evidence>
<dbReference type="InterPro" id="IPR039005">
    <property type="entry name" value="CSPG_rpt"/>
</dbReference>
<evidence type="ECO:0000256" key="1">
    <source>
        <dbReference type="ARBA" id="ARBA00022729"/>
    </source>
</evidence>
<feature type="repeat" description="CSPG" evidence="5">
    <location>
        <begin position="1717"/>
        <end position="1814"/>
    </location>
</feature>
<reference evidence="9 10" key="1">
    <citation type="journal article" date="2017" name="Nat. Ecol. Evol.">
        <title>Scallop genome provides insights into evolution of bilaterian karyotype and development.</title>
        <authorList>
            <person name="Wang S."/>
            <person name="Zhang J."/>
            <person name="Jiao W."/>
            <person name="Li J."/>
            <person name="Xun X."/>
            <person name="Sun Y."/>
            <person name="Guo X."/>
            <person name="Huan P."/>
            <person name="Dong B."/>
            <person name="Zhang L."/>
            <person name="Hu X."/>
            <person name="Sun X."/>
            <person name="Wang J."/>
            <person name="Zhao C."/>
            <person name="Wang Y."/>
            <person name="Wang D."/>
            <person name="Huang X."/>
            <person name="Wang R."/>
            <person name="Lv J."/>
            <person name="Li Y."/>
            <person name="Zhang Z."/>
            <person name="Liu B."/>
            <person name="Lu W."/>
            <person name="Hui Y."/>
            <person name="Liang J."/>
            <person name="Zhou Z."/>
            <person name="Hou R."/>
            <person name="Li X."/>
            <person name="Liu Y."/>
            <person name="Li H."/>
            <person name="Ning X."/>
            <person name="Lin Y."/>
            <person name="Zhao L."/>
            <person name="Xing Q."/>
            <person name="Dou J."/>
            <person name="Li Y."/>
            <person name="Mao J."/>
            <person name="Guo H."/>
            <person name="Dou H."/>
            <person name="Li T."/>
            <person name="Mu C."/>
            <person name="Jiang W."/>
            <person name="Fu Q."/>
            <person name="Fu X."/>
            <person name="Miao Y."/>
            <person name="Liu J."/>
            <person name="Yu Q."/>
            <person name="Li R."/>
            <person name="Liao H."/>
            <person name="Li X."/>
            <person name="Kong Y."/>
            <person name="Jiang Z."/>
            <person name="Chourrout D."/>
            <person name="Li R."/>
            <person name="Bao Z."/>
        </authorList>
    </citation>
    <scope>NUCLEOTIDE SEQUENCE [LARGE SCALE GENOMIC DNA]</scope>
    <source>
        <strain evidence="9 10">PY_sf001</strain>
    </source>
</reference>
<evidence type="ECO:0000256" key="6">
    <source>
        <dbReference type="SAM" id="Phobius"/>
    </source>
</evidence>
<feature type="repeat" description="CSPG" evidence="5">
    <location>
        <begin position="1487"/>
        <end position="1577"/>
    </location>
</feature>
<feature type="repeat" description="CSPG" evidence="5">
    <location>
        <begin position="676"/>
        <end position="773"/>
    </location>
</feature>
<feature type="repeat" description="CSPG" evidence="5">
    <location>
        <begin position="2060"/>
        <end position="2164"/>
    </location>
</feature>
<evidence type="ECO:0000313" key="9">
    <source>
        <dbReference type="EMBL" id="OWF54066.1"/>
    </source>
</evidence>
<keyword evidence="6" id="KW-0472">Membrane</keyword>
<sequence length="2409" mass="270592">MAINHAAFILVFMCLPRAAETASFYGDSHVSLPFSDASSSTAIQLRFKTRRQDGLLLLAAGAIDYFSVSLNGGVVQLRADFGSGEVVLNSSPDVRLSDGRWHQVSITRNNAVNTLQVDTGNKLSAVSPGQLFELNIQNAIYLGGTGSFQAPSGIEYKYFRGCMSNVVFNRYNIISAAQMLQGMEKTFKVSWDCDEEFDATITDPISFTTNTSFVAFPHLHVSSQGFLSLELKTKSHTSLLVFNSGHGSTRAGLVAVELVEKRIQLVVDRGEGEITVKSDTLVSDGRWHQVQVRLYADHVMLEVDGGEERGNFQPGSKNYFSLRGHLFIGGVGLHGTEKAIRKNLKSIQGTKVSSTLGCVRNIHINSRPLGFPHIQISESVSSTCEWMFPCSADPCSPEEICVEEGNTFRCSCDVDSCQGVRKVPSQQDAAADQGRGSTEEVKIIAVHALEVKEGSQQVITTDNIKVVFDHQSYGIRESAIQFHIVTQPSNGRIENTLGRRRNSNVFTLLDLQGNKIYYQHEGSESPADEVTLEMDVISDNENIPEELIRRYAFVLPIIIIPVPDPPVLTILNNGLIKLVKTTKIPVSETMLMVDDPDTEPDNLVYTVMCTTNSQGFFERYSDPDQPISTFTQQEVTENMIWFANKGESLTSCQMSLTDGSNFLNDIALEMEGVILSIQRTVNEGARLVHGSFVVFSQENMLVETNVPTQDLEIQYEITQHPSYGQIQRLHLAEERWIPVSTFAQRHINKGQVRYIHTDLTNLRGSDQFAFIVSCMDQQMRRQVFTIELESVSIDVVTSDTIRIVKGNYKKITSNELWVLTNNENVAQNEISFTLLRAPIHGKLYKAPNNMPLSKVFSSTEPLHKSSVFTLQDIEKGGLVYQLSRNYYSSRHDFMDLKISAPGARPKIKRFHMEFVPEEQDVRFVINRLEDVIEGGQRAIERSHLYLETMDYREFEYTLVRFPKHGVLQIVDPHSTAVMKSNISRFTNEDVRNLKLVYKHDDSETDTDSFTFTALPIIKNLNQLPTQVNEISDTLEINIMMRNDNPPVRLVDKVLGVVTDQEKVITLDDLAFTDPDIDYDTDQLMYTRRGIPNGEIVYTTNKTTTYQFSQKDIKDGLITFQHSGDPYGRTVIWVSDGQYYTTSLLEIQASTPEISLSRNTGLLVNNGQATPITSQNLSVETNINITPDLIRFVMIEEPLYGQLTIGEQVVTEFTLDDLISGRVMYTNRGSSVNEDMFKFAAVAGNVQVQGQFAIRVFIKSRQHPPRIVHNEILEVMETGVATLTQSVLLASHTDSLPSMIVFVVKTSPQYGELLVDNRSGRTSFTQAEVNEGRVKYSHSREGLEQDSFMFEVTNRFQTLRGLEFIIQAIPTTLHLYIQNLTVREGGRKVLTPSMLRLQGRYYDGKDTVFEIINQARQGWVEHVRARGQLQRLTSFSSDDLQQGAIFFVHDNGEMSSDQMTVQARIVDEGKESNTAIMFIRVETINDQSPQIVVNSGLDVWRRSITVITPDVLQAEDVDTGPEFLTYSITQPTNGRVALLNNTYRPISSFTQALINAGQVIYEHKGDYIGGFNFHVSDGVNGNSRPRRFEVRARALMLELVNNRQLNVYPGQIKQITKDHLYTRTNDPNQERPILYNLASSPRKGRMVTMFKDRAVEVQSFQQEDINNGNIFYEHTGTVYGWSQVDLFFFEVSTLYADSLSDEMFDISVSYRHLAEGEISDLIQVSDVAVGEGEMVALSRDNLDVSSYLQQLQHDGRRASIEYVLDTLPRHGTLEMDGQSLRMGQIFQQEKIDSGKITYDHDDSDTLLDSFTVILNIQNLDEEDRQTDEEIRLTVNITIEPLNDERFEVITREPEISVVQGLQAYITSDDLKTIDPDTQPQEIVYDVTAPPQNGFISYIASADTPISRFSQKDVDDRKIIFSHDGSGGSSSFRLRVSDGAFPAMSKVFVINVIPMTLDFVGNKTAWLLQGQSQVRLGADVINIRTNGMRNNLMFNVTKQPMYGELFKGQTISVSQFSQMDVDSSVFGYRQQDMSSHMDYFMCDVFYPNTALLLRSQRLTVMVRPLVRQRPLVAIPGTLPRITLNILDARELANITNSNPHYEVIDAPRFGKLLYHMRSKRDTSDSGLFSPIDSFTHEDVASERVMYQPDSGAGTSWDQDSFTFLLTAPGVQPAKGTFHIGVNPNKGKVPLSGSVTVTPRSPHMDNDTDGGVTPKQLEVVSPNVSSDFVIVIAILIPLLVLIVIVTVIVFILWRKRHEGDYLPGAQKYLRPYNTGSMHQIDQPHVHIAPQSPLAEDQTRPTQSYYNVPVGNGAQSGDHTYNGYSHSELSPNDWELQAPLLDSSRTEVSPTVPECKVTPLGHEDVDENLSLAPSATDKSTTSLDLYNWSLSDPEFIQHCRTTTPVLRENQYWV</sequence>
<keyword evidence="1 7" id="KW-0732">Signal</keyword>
<dbReference type="Gene3D" id="2.60.120.200">
    <property type="match status" value="2"/>
</dbReference>
<dbReference type="OrthoDB" id="430044at2759"/>
<dbReference type="PANTHER" id="PTHR45739">
    <property type="entry name" value="MATRIX PROTEIN, PUTATIVE-RELATED"/>
    <property type="match status" value="1"/>
</dbReference>
<dbReference type="CDD" id="cd00110">
    <property type="entry name" value="LamG"/>
    <property type="match status" value="2"/>
</dbReference>
<dbReference type="InterPro" id="IPR013320">
    <property type="entry name" value="ConA-like_dom_sf"/>
</dbReference>
<feature type="repeat" description="CSPG" evidence="5">
    <location>
        <begin position="440"/>
        <end position="535"/>
    </location>
</feature>
<comment type="caution">
    <text evidence="4">Lacks conserved residue(s) required for the propagation of feature annotation.</text>
</comment>